<dbReference type="AlphaFoldDB" id="A0A1E2S278"/>
<gene>
    <name evidence="1" type="ORF">A7A08_00373</name>
</gene>
<proteinExistence type="predicted"/>
<organism evidence="1 2">
    <name type="scientific">Methyloligella halotolerans</name>
    <dbReference type="NCBI Taxonomy" id="1177755"/>
    <lineage>
        <taxon>Bacteria</taxon>
        <taxon>Pseudomonadati</taxon>
        <taxon>Pseudomonadota</taxon>
        <taxon>Alphaproteobacteria</taxon>
        <taxon>Hyphomicrobiales</taxon>
        <taxon>Hyphomicrobiaceae</taxon>
        <taxon>Methyloligella</taxon>
    </lineage>
</organism>
<protein>
    <recommendedName>
        <fullName evidence="3">Lipoprotein</fullName>
    </recommendedName>
</protein>
<sequence>MVGNKTVTSSEHRRVAKRLLPFAIIAAFAAGLAGCSESISSVSVPRFSELMRGYDDTLTAQQQKDAIAELQKDQAQAEAAKN</sequence>
<comment type="caution">
    <text evidence="1">The sequence shown here is derived from an EMBL/GenBank/DDBJ whole genome shotgun (WGS) entry which is preliminary data.</text>
</comment>
<dbReference type="PROSITE" id="PS51257">
    <property type="entry name" value="PROKAR_LIPOPROTEIN"/>
    <property type="match status" value="1"/>
</dbReference>
<dbReference type="EMBL" id="MASI01000001">
    <property type="protein sequence ID" value="ODA68544.1"/>
    <property type="molecule type" value="Genomic_DNA"/>
</dbReference>
<evidence type="ECO:0000313" key="1">
    <source>
        <dbReference type="EMBL" id="ODA68544.1"/>
    </source>
</evidence>
<dbReference type="Proteomes" id="UP000095087">
    <property type="component" value="Unassembled WGS sequence"/>
</dbReference>
<reference evidence="1 2" key="1">
    <citation type="submission" date="2016-07" db="EMBL/GenBank/DDBJ databases">
        <title>Draft genome sequence of Methyloligella halotolerans C2T (VKM B-2706T=CCUG 61687T=DSM 25045T), a halotolerant polyhydroxybutyrate accumulating methylotroph.</title>
        <authorList>
            <person name="Vasilenko O.V."/>
            <person name="Doronina N.V."/>
            <person name="Poroshina M.N."/>
            <person name="Tarlachkov S.V."/>
            <person name="Trotsenko Y.A."/>
        </authorList>
    </citation>
    <scope>NUCLEOTIDE SEQUENCE [LARGE SCALE GENOMIC DNA]</scope>
    <source>
        <strain evidence="1 2">VKM B-2706</strain>
    </source>
</reference>
<accession>A0A1E2S278</accession>
<evidence type="ECO:0000313" key="2">
    <source>
        <dbReference type="Proteomes" id="UP000095087"/>
    </source>
</evidence>
<evidence type="ECO:0008006" key="3">
    <source>
        <dbReference type="Google" id="ProtNLM"/>
    </source>
</evidence>
<name>A0A1E2S278_9HYPH</name>
<keyword evidence="2" id="KW-1185">Reference proteome</keyword>
<dbReference type="STRING" id="1177755.A7A08_00373"/>